<reference evidence="2 3" key="1">
    <citation type="submission" date="2020-07" db="EMBL/GenBank/DDBJ databases">
        <title>Complete genome and description of Corynebacterium incognita strain Marseille-Q3630 sp. nov.</title>
        <authorList>
            <person name="Boxberger M."/>
        </authorList>
    </citation>
    <scope>NUCLEOTIDE SEQUENCE [LARGE SCALE GENOMIC DNA]</scope>
    <source>
        <strain evidence="2 3">Marseille-Q3630</strain>
    </source>
</reference>
<feature type="compositionally biased region" description="Low complexity" evidence="1">
    <location>
        <begin position="1"/>
        <end position="19"/>
    </location>
</feature>
<proteinExistence type="predicted"/>
<gene>
    <name evidence="2" type="ORF">H0194_10725</name>
</gene>
<dbReference type="GO" id="GO:0003677">
    <property type="term" value="F:DNA binding"/>
    <property type="evidence" value="ECO:0007669"/>
    <property type="project" value="UniProtKB-KW"/>
</dbReference>
<sequence length="353" mass="38349">MPRPTSSGSASRAGSGSAAARREKARLRLSAQGLDGAKWDSPEDAVRAFGVMQGQDFASVYRSVALRTAGTNVGLRCELVDAALASGALVRGYPMRSTVFLSHRADLRWISELCVKPTQHDEIGPVRDAVLAHGQPMSRKEFKALVEELLPEAIPYRVLRQLLEDNVVVYQGVDQQITAFPEDASSPGLDAAFNGDRVAATTELLTRYVRSHGPVTVRDFAWWTKLPLKLIRAAARHLPADIEWSTVASGTHGEPEMAPVGLEGTSKSVHLLGAFDEYILGYQDRLFAMTPDMHEVVVPKNMGVFRKTIVVDGQVRGVWTKQGIEDLGVPKYALAKVRRAHAAALGGAKMGSR</sequence>
<dbReference type="KEGG" id="cik:H0194_10725"/>
<keyword evidence="3" id="KW-1185">Reference proteome</keyword>
<dbReference type="Pfam" id="PF06224">
    <property type="entry name" value="AlkZ-like"/>
    <property type="match status" value="1"/>
</dbReference>
<evidence type="ECO:0000256" key="1">
    <source>
        <dbReference type="SAM" id="MobiDB-lite"/>
    </source>
</evidence>
<dbReference type="PANTHER" id="PTHR38479:SF2">
    <property type="entry name" value="WINGED HELIX DNA-BINDING DOMAIN-CONTAINING PROTEIN"/>
    <property type="match status" value="1"/>
</dbReference>
<dbReference type="Proteomes" id="UP000515743">
    <property type="component" value="Chromosome"/>
</dbReference>
<dbReference type="AlphaFoldDB" id="A0A7G7CPG1"/>
<name>A0A7G7CPG1_9CORY</name>
<dbReference type="PANTHER" id="PTHR38479">
    <property type="entry name" value="LMO0824 PROTEIN"/>
    <property type="match status" value="1"/>
</dbReference>
<evidence type="ECO:0000313" key="2">
    <source>
        <dbReference type="EMBL" id="QNE89477.1"/>
    </source>
</evidence>
<organism evidence="2 3">
    <name type="scientific">Corynebacterium incognita</name>
    <dbReference type="NCBI Taxonomy" id="2754725"/>
    <lineage>
        <taxon>Bacteria</taxon>
        <taxon>Bacillati</taxon>
        <taxon>Actinomycetota</taxon>
        <taxon>Actinomycetes</taxon>
        <taxon>Mycobacteriales</taxon>
        <taxon>Corynebacteriaceae</taxon>
        <taxon>Corynebacterium</taxon>
    </lineage>
</organism>
<dbReference type="InterPro" id="IPR009351">
    <property type="entry name" value="AlkZ-like"/>
</dbReference>
<accession>A0A7G7CPG1</accession>
<evidence type="ECO:0000313" key="3">
    <source>
        <dbReference type="Proteomes" id="UP000515743"/>
    </source>
</evidence>
<keyword evidence="2" id="KW-0238">DNA-binding</keyword>
<dbReference type="EMBL" id="CP059404">
    <property type="protein sequence ID" value="QNE89477.1"/>
    <property type="molecule type" value="Genomic_DNA"/>
</dbReference>
<protein>
    <submittedName>
        <fullName evidence="2">Winged helix DNA-binding domain-containing protein</fullName>
    </submittedName>
</protein>
<feature type="region of interest" description="Disordered" evidence="1">
    <location>
        <begin position="1"/>
        <end position="23"/>
    </location>
</feature>
<dbReference type="RefSeq" id="WP_185175851.1">
    <property type="nucleotide sequence ID" value="NZ_CP059404.1"/>
</dbReference>